<accession>A0A7W7H0R6</accession>
<comment type="caution">
    <text evidence="2">The sequence shown here is derived from an EMBL/GenBank/DDBJ whole genome shotgun (WGS) entry which is preliminary data.</text>
</comment>
<keyword evidence="1" id="KW-1133">Transmembrane helix</keyword>
<gene>
    <name evidence="2" type="ORF">BJY16_005310</name>
</gene>
<dbReference type="Proteomes" id="UP000546162">
    <property type="component" value="Unassembled WGS sequence"/>
</dbReference>
<sequence>MHEDFYAVATTVVVFFILGSLYLLHELESMRIGRWAYYLCYTAVLLPGVFVIIVSLQILGGAWIDTAGWREAIRWAVVVQIVTGAGGMLVEGGARRG</sequence>
<evidence type="ECO:0000313" key="3">
    <source>
        <dbReference type="Proteomes" id="UP000546162"/>
    </source>
</evidence>
<organism evidence="2 3">
    <name type="scientific">Actinoplanes octamycinicus</name>
    <dbReference type="NCBI Taxonomy" id="135948"/>
    <lineage>
        <taxon>Bacteria</taxon>
        <taxon>Bacillati</taxon>
        <taxon>Actinomycetota</taxon>
        <taxon>Actinomycetes</taxon>
        <taxon>Micromonosporales</taxon>
        <taxon>Micromonosporaceae</taxon>
        <taxon>Actinoplanes</taxon>
    </lineage>
</organism>
<keyword evidence="1" id="KW-0812">Transmembrane</keyword>
<evidence type="ECO:0000256" key="1">
    <source>
        <dbReference type="SAM" id="Phobius"/>
    </source>
</evidence>
<dbReference type="AlphaFoldDB" id="A0A7W7H0R6"/>
<keyword evidence="3" id="KW-1185">Reference proteome</keyword>
<dbReference type="RefSeq" id="WP_185042289.1">
    <property type="nucleotide sequence ID" value="NZ_BAABFG010000005.1"/>
</dbReference>
<proteinExistence type="predicted"/>
<dbReference type="EMBL" id="JACHNB010000001">
    <property type="protein sequence ID" value="MBB4741851.1"/>
    <property type="molecule type" value="Genomic_DNA"/>
</dbReference>
<evidence type="ECO:0000313" key="2">
    <source>
        <dbReference type="EMBL" id="MBB4741851.1"/>
    </source>
</evidence>
<feature type="transmembrane region" description="Helical" evidence="1">
    <location>
        <begin position="36"/>
        <end position="60"/>
    </location>
</feature>
<keyword evidence="1" id="KW-0472">Membrane</keyword>
<feature type="transmembrane region" description="Helical" evidence="1">
    <location>
        <begin position="72"/>
        <end position="90"/>
    </location>
</feature>
<feature type="transmembrane region" description="Helical" evidence="1">
    <location>
        <begin position="6"/>
        <end position="24"/>
    </location>
</feature>
<reference evidence="2 3" key="1">
    <citation type="submission" date="2020-08" db="EMBL/GenBank/DDBJ databases">
        <title>Sequencing the genomes of 1000 actinobacteria strains.</title>
        <authorList>
            <person name="Klenk H.-P."/>
        </authorList>
    </citation>
    <scope>NUCLEOTIDE SEQUENCE [LARGE SCALE GENOMIC DNA]</scope>
    <source>
        <strain evidence="2 3">DSM 45809</strain>
    </source>
</reference>
<name>A0A7W7H0R6_9ACTN</name>
<protein>
    <submittedName>
        <fullName evidence="2">Uncharacterized protein</fullName>
    </submittedName>
</protein>